<name>F8K205_STREN</name>
<gene>
    <name evidence="5" type="ordered locus">SCATT_13220</name>
</gene>
<dbReference type="AlphaFoldDB" id="F8K205"/>
<dbReference type="PATRIC" id="fig|1003195.11.peg.2907"/>
<reference evidence="6" key="1">
    <citation type="submission" date="2011-12" db="EMBL/GenBank/DDBJ databases">
        <title>Complete genome sequence of Streptomyces cattleya strain DSM 46488.</title>
        <authorList>
            <person name="Ou H.-Y."/>
            <person name="Li P."/>
            <person name="Zhao C."/>
            <person name="O'Hagan D."/>
            <person name="Deng Z."/>
        </authorList>
    </citation>
    <scope>NUCLEOTIDE SEQUENCE [LARGE SCALE GENOMIC DNA]</scope>
    <source>
        <strain evidence="6">ATCC 35852 / DSM 46488 / JCM 4925 / NBRC 14057 / NRRL 8057</strain>
    </source>
</reference>
<keyword evidence="6" id="KW-1185">Reference proteome</keyword>
<evidence type="ECO:0000256" key="3">
    <source>
        <dbReference type="ARBA" id="ARBA00022989"/>
    </source>
</evidence>
<keyword evidence="3" id="KW-1133">Transmembrane helix</keyword>
<evidence type="ECO:0000313" key="6">
    <source>
        <dbReference type="Proteomes" id="UP000007842"/>
    </source>
</evidence>
<protein>
    <recommendedName>
        <fullName evidence="7">Peptidase S54 rhomboid domain-containing protein</fullName>
    </recommendedName>
</protein>
<dbReference type="STRING" id="1003195.SCATT_13220"/>
<proteinExistence type="predicted"/>
<dbReference type="SUPFAM" id="SSF144091">
    <property type="entry name" value="Rhomboid-like"/>
    <property type="match status" value="1"/>
</dbReference>
<dbReference type="eggNOG" id="ENOG50334X6">
    <property type="taxonomic scope" value="Bacteria"/>
</dbReference>
<dbReference type="OrthoDB" id="2242583at2"/>
<comment type="subcellular location">
    <subcellularLocation>
        <location evidence="1">Membrane</location>
        <topology evidence="1">Multi-pass membrane protein</topology>
    </subcellularLocation>
</comment>
<accession>F8K205</accession>
<dbReference type="KEGG" id="sct:SCAT_1327"/>
<evidence type="ECO:0000256" key="2">
    <source>
        <dbReference type="ARBA" id="ARBA00022692"/>
    </source>
</evidence>
<dbReference type="Proteomes" id="UP000007842">
    <property type="component" value="Chromosome"/>
</dbReference>
<organism evidence="5 6">
    <name type="scientific">Streptantibioticus cattleyicolor (strain ATCC 35852 / DSM 46488 / JCM 4925 / NBRC 14057 / NRRL 8057)</name>
    <name type="common">Streptomyces cattleya</name>
    <dbReference type="NCBI Taxonomy" id="1003195"/>
    <lineage>
        <taxon>Bacteria</taxon>
        <taxon>Bacillati</taxon>
        <taxon>Actinomycetota</taxon>
        <taxon>Actinomycetes</taxon>
        <taxon>Kitasatosporales</taxon>
        <taxon>Streptomycetaceae</taxon>
        <taxon>Streptantibioticus</taxon>
    </lineage>
</organism>
<sequence>MPWAAPAYSGAVALSGYATARLAPERRERVLRAHSTNVDNLRAGRWYTLVTSAFFVEEPLGPGFGAVLPLALGRAEAAWGVRRTAAVFALGHVGASLLVYAGLRAAGVSGRTARAVDVGPSYGFNAVLAARAASVPHPAARAAATAGLLALGVRPLLRRGRTFTDAGHLAALVLGAGAATLRRRHRSHGHAQ</sequence>
<keyword evidence="4" id="KW-0472">Membrane</keyword>
<keyword evidence="2" id="KW-0812">Transmembrane</keyword>
<dbReference type="Gene3D" id="1.20.1540.10">
    <property type="entry name" value="Rhomboid-like"/>
    <property type="match status" value="1"/>
</dbReference>
<dbReference type="InterPro" id="IPR035952">
    <property type="entry name" value="Rhomboid-like_sf"/>
</dbReference>
<dbReference type="Pfam" id="PF20401">
    <property type="entry name" value="Rhomboid_2"/>
    <property type="match status" value="1"/>
</dbReference>
<evidence type="ECO:0000256" key="1">
    <source>
        <dbReference type="ARBA" id="ARBA00004141"/>
    </source>
</evidence>
<evidence type="ECO:0000256" key="4">
    <source>
        <dbReference type="ARBA" id="ARBA00023136"/>
    </source>
</evidence>
<dbReference type="InterPro" id="IPR046862">
    <property type="entry name" value="Rhomboid_2"/>
</dbReference>
<accession>G8WTQ0</accession>
<evidence type="ECO:0000313" key="5">
    <source>
        <dbReference type="EMBL" id="AEW93693.1"/>
    </source>
</evidence>
<dbReference type="KEGG" id="scy:SCATT_13220"/>
<dbReference type="HOGENOM" id="CLU_088587_0_0_11"/>
<evidence type="ECO:0008006" key="7">
    <source>
        <dbReference type="Google" id="ProtNLM"/>
    </source>
</evidence>
<dbReference type="EMBL" id="CP003219">
    <property type="protein sequence ID" value="AEW93693.1"/>
    <property type="molecule type" value="Genomic_DNA"/>
</dbReference>
<dbReference type="GO" id="GO:0016020">
    <property type="term" value="C:membrane"/>
    <property type="evidence" value="ECO:0007669"/>
    <property type="project" value="UniProtKB-SubCell"/>
</dbReference>